<dbReference type="Pfam" id="PF19086">
    <property type="entry name" value="Terpene_syn_C_2"/>
    <property type="match status" value="1"/>
</dbReference>
<reference evidence="10" key="1">
    <citation type="journal article" date="2019" name="Int. J. Syst. Evol. Microbiol.">
        <title>The Global Catalogue of Microorganisms (GCM) 10K type strain sequencing project: providing services to taxonomists for standard genome sequencing and annotation.</title>
        <authorList>
            <consortium name="The Broad Institute Genomics Platform"/>
            <consortium name="The Broad Institute Genome Sequencing Center for Infectious Disease"/>
            <person name="Wu L."/>
            <person name="Ma J."/>
        </authorList>
    </citation>
    <scope>NUCLEOTIDE SEQUENCE [LARGE SCALE GENOMIC DNA]</scope>
    <source>
        <strain evidence="10">CGMCC 4.7349</strain>
    </source>
</reference>
<protein>
    <recommendedName>
        <fullName evidence="7">Terpene synthase</fullName>
        <ecNumber evidence="7">4.2.3.-</ecNumber>
    </recommendedName>
</protein>
<evidence type="ECO:0000256" key="8">
    <source>
        <dbReference type="SAM" id="MobiDB-lite"/>
    </source>
</evidence>
<accession>A0ABQ2LQK3</accession>
<dbReference type="NCBIfam" id="NF041167">
    <property type="entry name" value="f2_encap_cargo2"/>
    <property type="match status" value="1"/>
</dbReference>
<dbReference type="EC" id="4.2.3.-" evidence="7"/>
<dbReference type="SUPFAM" id="SSF48576">
    <property type="entry name" value="Terpenoid synthases"/>
    <property type="match status" value="1"/>
</dbReference>
<evidence type="ECO:0000256" key="7">
    <source>
        <dbReference type="RuleBase" id="RU366034"/>
    </source>
</evidence>
<dbReference type="Gene3D" id="1.10.600.10">
    <property type="entry name" value="Farnesyl Diphosphate Synthase"/>
    <property type="match status" value="1"/>
</dbReference>
<feature type="region of interest" description="Disordered" evidence="8">
    <location>
        <begin position="34"/>
        <end position="57"/>
    </location>
</feature>
<dbReference type="PANTHER" id="PTHR35201">
    <property type="entry name" value="TERPENE SYNTHASE"/>
    <property type="match status" value="1"/>
</dbReference>
<name>A0ABQ2LQK3_9ACTN</name>
<keyword evidence="4 7" id="KW-0456">Lyase</keyword>
<comment type="cofactor">
    <cofactor evidence="1 7">
        <name>Mg(2+)</name>
        <dbReference type="ChEBI" id="CHEBI:18420"/>
    </cofactor>
</comment>
<dbReference type="InterPro" id="IPR008949">
    <property type="entry name" value="Isoprenoid_synthase_dom_sf"/>
</dbReference>
<evidence type="ECO:0000256" key="4">
    <source>
        <dbReference type="ARBA" id="ARBA00023239"/>
    </source>
</evidence>
<keyword evidence="3 7" id="KW-0460">Magnesium</keyword>
<feature type="region of interest" description="Disordered" evidence="8">
    <location>
        <begin position="62"/>
        <end position="81"/>
    </location>
</feature>
<evidence type="ECO:0000313" key="10">
    <source>
        <dbReference type="Proteomes" id="UP000656881"/>
    </source>
</evidence>
<dbReference type="RefSeq" id="WP_229696861.1">
    <property type="nucleotide sequence ID" value="NZ_BMNG01000004.1"/>
</dbReference>
<keyword evidence="2 7" id="KW-0479">Metal-binding</keyword>
<evidence type="ECO:0000256" key="5">
    <source>
        <dbReference type="ARBA" id="ARBA00035573"/>
    </source>
</evidence>
<keyword evidence="10" id="KW-1185">Reference proteome</keyword>
<dbReference type="SFLD" id="SFLDG01020">
    <property type="entry name" value="Terpene_Cyclase_Like_2"/>
    <property type="match status" value="1"/>
</dbReference>
<dbReference type="InterPro" id="IPR034686">
    <property type="entry name" value="Terpene_cyclase-like_2"/>
</dbReference>
<dbReference type="InterPro" id="IPR047945">
    <property type="entry name" value="MIB_synthase"/>
</dbReference>
<organism evidence="9 10">
    <name type="scientific">Streptomyces lasiicapitis</name>
    <dbReference type="NCBI Taxonomy" id="1923961"/>
    <lineage>
        <taxon>Bacteria</taxon>
        <taxon>Bacillati</taxon>
        <taxon>Actinomycetota</taxon>
        <taxon>Actinomycetes</taxon>
        <taxon>Kitasatosporales</taxon>
        <taxon>Streptomycetaceae</taxon>
        <taxon>Streptomyces</taxon>
    </lineage>
</organism>
<evidence type="ECO:0000256" key="2">
    <source>
        <dbReference type="ARBA" id="ARBA00022723"/>
    </source>
</evidence>
<dbReference type="SFLD" id="SFLDS00005">
    <property type="entry name" value="Isoprenoid_Synthase_Type_I"/>
    <property type="match status" value="1"/>
</dbReference>
<comment type="caution">
    <text evidence="9">The sequence shown here is derived from an EMBL/GenBank/DDBJ whole genome shotgun (WGS) entry which is preliminary data.</text>
</comment>
<evidence type="ECO:0000256" key="6">
    <source>
        <dbReference type="ARBA" id="ARBA00035653"/>
    </source>
</evidence>
<dbReference type="Proteomes" id="UP000656881">
    <property type="component" value="Unassembled WGS sequence"/>
</dbReference>
<evidence type="ECO:0000256" key="1">
    <source>
        <dbReference type="ARBA" id="ARBA00001946"/>
    </source>
</evidence>
<gene>
    <name evidence="9" type="ORF">GCM10012286_22560</name>
</gene>
<dbReference type="EMBL" id="BMNG01000004">
    <property type="protein sequence ID" value="GGO41964.1"/>
    <property type="molecule type" value="Genomic_DNA"/>
</dbReference>
<dbReference type="PANTHER" id="PTHR35201:SF4">
    <property type="entry name" value="BETA-PINACENE SYNTHASE-RELATED"/>
    <property type="match status" value="1"/>
</dbReference>
<sequence length="407" mass="43666">MSLLSRMTAPAAGHDVARLVAALLSEGAREARAALPGRAASRPSRVPTGPTGLGTSAARVTAAPDPAASGTAAPDSAASGTAASDAAVPELYCPPPLRDDPALAAEVNERLLDWAAETGIYVGRLERVRATDFGRLMMLAHPGTDDPRRLLAAARCALAEWATDDYYCDDETMGSRPEVLGSHLGLAYTAMDPTHPPLRYAQQTDQGLRADPVRVALRDSFARLAPYADRTQVTRLRQEVAALFVAYGQEGAWRAEERMPAVWEYLAHRQVNSFVPCLALIDVVDGYALTAAEYDDPRVRRAVSMAGTASTLVNDLYSMAKEQHSAGLDFNLPTVVAAEERCSPREAVERSVEIHDELVRTFEVEAAALTLTGSPALGRFLAGVWSWLGGNREWHGGSARYNDASRA</sequence>
<evidence type="ECO:0000256" key="3">
    <source>
        <dbReference type="ARBA" id="ARBA00022842"/>
    </source>
</evidence>
<evidence type="ECO:0000313" key="9">
    <source>
        <dbReference type="EMBL" id="GGO41964.1"/>
    </source>
</evidence>
<comment type="catalytic activity">
    <reaction evidence="5">
        <text>(E)-2-methylgeranyl diphosphate + H2O = 2-methylisoborneol + diphosphate</text>
        <dbReference type="Rhea" id="RHEA:32571"/>
        <dbReference type="ChEBI" id="CHEBI:15377"/>
        <dbReference type="ChEBI" id="CHEBI:33019"/>
        <dbReference type="ChEBI" id="CHEBI:61984"/>
        <dbReference type="ChEBI" id="CHEBI:61987"/>
        <dbReference type="EC" id="4.2.3.118"/>
    </reaction>
</comment>
<proteinExistence type="inferred from homology"/>
<comment type="similarity">
    <text evidence="6">Belongs to the terpene synthase family. 2-methylisoborneol synthase subfamily.</text>
</comment>